<dbReference type="SMART" id="SM00047">
    <property type="entry name" value="LYZ2"/>
    <property type="match status" value="1"/>
</dbReference>
<keyword evidence="2 4" id="KW-0378">Hydrolase</keyword>
<keyword evidence="5" id="KW-1185">Reference proteome</keyword>
<sequence>MKRYSKLFICILIFCGLLLSAYLGRHYYRIKEQQRIENKIKEQDRLEKEHFIKQITPEAQKMQKDYHIFASVILAQAILESQWGKSKLSSQYHNLFGIKGTGENSRLMETKEYVNGHWIVIKGRFRIYKSWDESIEDHTRLMLNGTDNNKQNYDKVVNAKNYKEAAINLQKAGYATDPGYAKKLISVIQAYNLDKYDK</sequence>
<feature type="domain" description="Mannosyl-glycoprotein endo-beta-N-acetylglucosamidase-like" evidence="3">
    <location>
        <begin position="39"/>
        <end position="197"/>
    </location>
</feature>
<accession>A0A7W3TTW7</accession>
<dbReference type="RefSeq" id="WP_182599004.1">
    <property type="nucleotide sequence ID" value="NZ_JACIVC010000069.1"/>
</dbReference>
<evidence type="ECO:0000313" key="4">
    <source>
        <dbReference type="EMBL" id="MBB1070561.1"/>
    </source>
</evidence>
<evidence type="ECO:0000259" key="3">
    <source>
        <dbReference type="SMART" id="SM00047"/>
    </source>
</evidence>
<name>A0A7W3TTW7_9LACO</name>
<dbReference type="PRINTS" id="PR01002">
    <property type="entry name" value="FLGFLGJ"/>
</dbReference>
<evidence type="ECO:0000313" key="5">
    <source>
        <dbReference type="Proteomes" id="UP000518316"/>
    </source>
</evidence>
<dbReference type="PANTHER" id="PTHR33308">
    <property type="entry name" value="PEPTIDOGLYCAN HYDROLASE FLGJ"/>
    <property type="match status" value="1"/>
</dbReference>
<dbReference type="AlphaFoldDB" id="A0A7W3TTW7"/>
<dbReference type="Gene3D" id="4.10.80.30">
    <property type="entry name" value="DNA polymerase, domain 6"/>
    <property type="match status" value="1"/>
</dbReference>
<comment type="caution">
    <text evidence="4">The sequence shown here is derived from an EMBL/GenBank/DDBJ whole genome shotgun (WGS) entry which is preliminary data.</text>
</comment>
<dbReference type="Pfam" id="PF01832">
    <property type="entry name" value="Glucosaminidase"/>
    <property type="match status" value="1"/>
</dbReference>
<comment type="similarity">
    <text evidence="1">Belongs to the glycosyl hydrolase 73 family.</text>
</comment>
<reference evidence="4 5" key="1">
    <citation type="submission" date="2020-07" db="EMBL/GenBank/DDBJ databases">
        <title>Description of Limosilactobacillus balticus sp. nov., Limosilactobacillus agrestis sp. nov., Limosilactobacillus albertensis sp. nov., Limosilactobacillus rudii sp. nov., Limosilactobacillus fastidiosus sp. nov., five novel Limosilactobacillus species isolated from the vertebrate gastrointestinal tract, and proposal of 6 subspecies of Limosilactobacillus reuteri adapted to the gastrointestinal tract of specific vertebrate hosts.</title>
        <authorList>
            <person name="Li F."/>
            <person name="Cheng C."/>
            <person name="Zheng J."/>
            <person name="Quevedo R.M."/>
            <person name="Li J."/>
            <person name="Roos S."/>
            <person name="Gaenzle M.G."/>
            <person name="Walter J."/>
        </authorList>
    </citation>
    <scope>NUCLEOTIDE SEQUENCE [LARGE SCALE GENOMIC DNA]</scope>
    <source>
        <strain evidence="4 5">RRLNB_1_1</strain>
    </source>
</reference>
<dbReference type="Gene3D" id="1.10.530.10">
    <property type="match status" value="1"/>
</dbReference>
<protein>
    <submittedName>
        <fullName evidence="4">Glycoside hydrolase family 73 protein</fullName>
    </submittedName>
</protein>
<gene>
    <name evidence="4" type="ORF">H5S40_10425</name>
</gene>
<evidence type="ECO:0000256" key="1">
    <source>
        <dbReference type="ARBA" id="ARBA00010266"/>
    </source>
</evidence>
<dbReference type="Proteomes" id="UP000518316">
    <property type="component" value="Unassembled WGS sequence"/>
</dbReference>
<organism evidence="4 5">
    <name type="scientific">Limosilactobacillus albertensis</name>
    <dbReference type="NCBI Taxonomy" id="2759752"/>
    <lineage>
        <taxon>Bacteria</taxon>
        <taxon>Bacillati</taxon>
        <taxon>Bacillota</taxon>
        <taxon>Bacilli</taxon>
        <taxon>Lactobacillales</taxon>
        <taxon>Lactobacillaceae</taxon>
        <taxon>Limosilactobacillus</taxon>
    </lineage>
</organism>
<dbReference type="GO" id="GO:0004040">
    <property type="term" value="F:amidase activity"/>
    <property type="evidence" value="ECO:0007669"/>
    <property type="project" value="InterPro"/>
</dbReference>
<dbReference type="EMBL" id="JACIVC010000069">
    <property type="protein sequence ID" value="MBB1070561.1"/>
    <property type="molecule type" value="Genomic_DNA"/>
</dbReference>
<proteinExistence type="inferred from homology"/>
<dbReference type="InterPro" id="IPR051056">
    <property type="entry name" value="Glycosyl_Hydrolase_73"/>
</dbReference>
<dbReference type="InterPro" id="IPR002901">
    <property type="entry name" value="MGlyc_endo_b_GlcNAc-like_dom"/>
</dbReference>
<dbReference type="PANTHER" id="PTHR33308:SF9">
    <property type="entry name" value="PEPTIDOGLYCAN HYDROLASE FLGJ"/>
    <property type="match status" value="1"/>
</dbReference>
<evidence type="ECO:0000256" key="2">
    <source>
        <dbReference type="ARBA" id="ARBA00022801"/>
    </source>
</evidence>